<dbReference type="Proteomes" id="UP000054549">
    <property type="component" value="Unassembled WGS sequence"/>
</dbReference>
<dbReference type="EMBL" id="KN818262">
    <property type="protein sequence ID" value="KIL63122.1"/>
    <property type="molecule type" value="Genomic_DNA"/>
</dbReference>
<keyword evidence="2" id="KW-1185">Reference proteome</keyword>
<accession>A0A0C2WNE4</accession>
<evidence type="ECO:0000313" key="2">
    <source>
        <dbReference type="Proteomes" id="UP000054549"/>
    </source>
</evidence>
<dbReference type="HOGENOM" id="CLU_1069475_0_0_1"/>
<organism evidence="1 2">
    <name type="scientific">Amanita muscaria (strain Koide BX008)</name>
    <dbReference type="NCBI Taxonomy" id="946122"/>
    <lineage>
        <taxon>Eukaryota</taxon>
        <taxon>Fungi</taxon>
        <taxon>Dikarya</taxon>
        <taxon>Basidiomycota</taxon>
        <taxon>Agaricomycotina</taxon>
        <taxon>Agaricomycetes</taxon>
        <taxon>Agaricomycetidae</taxon>
        <taxon>Agaricales</taxon>
        <taxon>Pluteineae</taxon>
        <taxon>Amanitaceae</taxon>
        <taxon>Amanita</taxon>
    </lineage>
</organism>
<sequence>MSVPWKPRACDECWTFYMIDALLLHLACFRGAIQLQEPKYVGIRPLTATEEKQRIPQLDLDACLALLLASLKGLESQLSLNVDTIGLVRALVHFDPTETAMKVRSITDAQDLIELIFCLNKKQCFKSWFGAAAHNATRLALAIYGRVPLLPRSLFLNSAALDVDKRTYQGKAVRIWSNVDYVRQECFDAFVLGNLSHNIVPLLGLCCLQRSMIWVLPLPEDAKLEEWRKNTSPSVSKIHQIVSLPSASTADAHISARFLK</sequence>
<protein>
    <submittedName>
        <fullName evidence="1">Uncharacterized protein</fullName>
    </submittedName>
</protein>
<gene>
    <name evidence="1" type="ORF">M378DRAFT_728741</name>
</gene>
<dbReference type="InParanoid" id="A0A0C2WNE4"/>
<dbReference type="AlphaFoldDB" id="A0A0C2WNE4"/>
<evidence type="ECO:0000313" key="1">
    <source>
        <dbReference type="EMBL" id="KIL63122.1"/>
    </source>
</evidence>
<reference evidence="1 2" key="1">
    <citation type="submission" date="2014-04" db="EMBL/GenBank/DDBJ databases">
        <title>Evolutionary Origins and Diversification of the Mycorrhizal Mutualists.</title>
        <authorList>
            <consortium name="DOE Joint Genome Institute"/>
            <consortium name="Mycorrhizal Genomics Consortium"/>
            <person name="Kohler A."/>
            <person name="Kuo A."/>
            <person name="Nagy L.G."/>
            <person name="Floudas D."/>
            <person name="Copeland A."/>
            <person name="Barry K.W."/>
            <person name="Cichocki N."/>
            <person name="Veneault-Fourrey C."/>
            <person name="LaButti K."/>
            <person name="Lindquist E.A."/>
            <person name="Lipzen A."/>
            <person name="Lundell T."/>
            <person name="Morin E."/>
            <person name="Murat C."/>
            <person name="Riley R."/>
            <person name="Ohm R."/>
            <person name="Sun H."/>
            <person name="Tunlid A."/>
            <person name="Henrissat B."/>
            <person name="Grigoriev I.V."/>
            <person name="Hibbett D.S."/>
            <person name="Martin F."/>
        </authorList>
    </citation>
    <scope>NUCLEOTIDE SEQUENCE [LARGE SCALE GENOMIC DNA]</scope>
    <source>
        <strain evidence="1 2">Koide BX008</strain>
    </source>
</reference>
<name>A0A0C2WNE4_AMAMK</name>
<proteinExistence type="predicted"/>